<dbReference type="CDD" id="cd02966">
    <property type="entry name" value="TlpA_like_family"/>
    <property type="match status" value="1"/>
</dbReference>
<dbReference type="InterPro" id="IPR013766">
    <property type="entry name" value="Thioredoxin_domain"/>
</dbReference>
<sequence length="186" mass="21200">MRIQLTGLIIALTAIFAGISFAVVLKSNAEISEALKQRETTNALERVLEFVGEEHPVLNEELKGEILVVNLWAGWCKPCLREIPELNELANEFSSQNIRFLAFSPMDEKSDLLALEKVGLFFDYELFHLSPREVNAWNQFLLKHERAGYPTNIIVNEKGRIAFYEVGYSEDNIQKMRALLELLTGD</sequence>
<dbReference type="PROSITE" id="PS51352">
    <property type="entry name" value="THIOREDOXIN_2"/>
    <property type="match status" value="1"/>
</dbReference>
<dbReference type="RefSeq" id="WP_147015300.1">
    <property type="nucleotide sequence ID" value="NZ_VORB01000011.1"/>
</dbReference>
<proteinExistence type="predicted"/>
<dbReference type="Proteomes" id="UP000321168">
    <property type="component" value="Unassembled WGS sequence"/>
</dbReference>
<feature type="domain" description="Thioredoxin" evidence="1">
    <location>
        <begin position="37"/>
        <end position="185"/>
    </location>
</feature>
<dbReference type="Pfam" id="PF00578">
    <property type="entry name" value="AhpC-TSA"/>
    <property type="match status" value="1"/>
</dbReference>
<dbReference type="Gene3D" id="3.40.30.10">
    <property type="entry name" value="Glutaredoxin"/>
    <property type="match status" value="1"/>
</dbReference>
<dbReference type="PANTHER" id="PTHR42852">
    <property type="entry name" value="THIOL:DISULFIDE INTERCHANGE PROTEIN DSBE"/>
    <property type="match status" value="1"/>
</dbReference>
<accession>A0A5C6URX8</accession>
<evidence type="ECO:0000313" key="3">
    <source>
        <dbReference type="Proteomes" id="UP000321168"/>
    </source>
</evidence>
<dbReference type="InterPro" id="IPR036249">
    <property type="entry name" value="Thioredoxin-like_sf"/>
</dbReference>
<keyword evidence="3" id="KW-1185">Reference proteome</keyword>
<protein>
    <submittedName>
        <fullName evidence="2">Redoxin domain-containing protein</fullName>
    </submittedName>
</protein>
<dbReference type="GO" id="GO:0016209">
    <property type="term" value="F:antioxidant activity"/>
    <property type="evidence" value="ECO:0007669"/>
    <property type="project" value="InterPro"/>
</dbReference>
<dbReference type="OrthoDB" id="9815205at2"/>
<dbReference type="PANTHER" id="PTHR42852:SF13">
    <property type="entry name" value="PROTEIN DIPZ"/>
    <property type="match status" value="1"/>
</dbReference>
<organism evidence="2 3">
    <name type="scientific">Luteibaculum oceani</name>
    <dbReference type="NCBI Taxonomy" id="1294296"/>
    <lineage>
        <taxon>Bacteria</taxon>
        <taxon>Pseudomonadati</taxon>
        <taxon>Bacteroidota</taxon>
        <taxon>Flavobacteriia</taxon>
        <taxon>Flavobacteriales</taxon>
        <taxon>Luteibaculaceae</taxon>
        <taxon>Luteibaculum</taxon>
    </lineage>
</organism>
<evidence type="ECO:0000259" key="1">
    <source>
        <dbReference type="PROSITE" id="PS51352"/>
    </source>
</evidence>
<dbReference type="InterPro" id="IPR000866">
    <property type="entry name" value="AhpC/TSA"/>
</dbReference>
<dbReference type="SUPFAM" id="SSF52833">
    <property type="entry name" value="Thioredoxin-like"/>
    <property type="match status" value="1"/>
</dbReference>
<comment type="caution">
    <text evidence="2">The sequence shown here is derived from an EMBL/GenBank/DDBJ whole genome shotgun (WGS) entry which is preliminary data.</text>
</comment>
<dbReference type="EMBL" id="VORB01000011">
    <property type="protein sequence ID" value="TXC76062.1"/>
    <property type="molecule type" value="Genomic_DNA"/>
</dbReference>
<name>A0A5C6URX8_9FLAO</name>
<dbReference type="InterPro" id="IPR050553">
    <property type="entry name" value="Thioredoxin_ResA/DsbE_sf"/>
</dbReference>
<reference evidence="2 3" key="1">
    <citation type="submission" date="2019-08" db="EMBL/GenBank/DDBJ databases">
        <title>Genome of Luteibaculum oceani JCM 18817.</title>
        <authorList>
            <person name="Bowman J.P."/>
        </authorList>
    </citation>
    <scope>NUCLEOTIDE SEQUENCE [LARGE SCALE GENOMIC DNA]</scope>
    <source>
        <strain evidence="2 3">JCM 18817</strain>
    </source>
</reference>
<evidence type="ECO:0000313" key="2">
    <source>
        <dbReference type="EMBL" id="TXC76062.1"/>
    </source>
</evidence>
<gene>
    <name evidence="2" type="ORF">FRX97_11150</name>
</gene>
<dbReference type="GO" id="GO:0016491">
    <property type="term" value="F:oxidoreductase activity"/>
    <property type="evidence" value="ECO:0007669"/>
    <property type="project" value="InterPro"/>
</dbReference>
<dbReference type="AlphaFoldDB" id="A0A5C6URX8"/>